<dbReference type="InterPro" id="IPR003594">
    <property type="entry name" value="HATPase_dom"/>
</dbReference>
<dbReference type="GO" id="GO:0009927">
    <property type="term" value="F:histidine phosphotransfer kinase activity"/>
    <property type="evidence" value="ECO:0007669"/>
    <property type="project" value="TreeGrafter"/>
</dbReference>
<proteinExistence type="predicted"/>
<keyword evidence="3 6" id="KW-0597">Phosphoprotein</keyword>
<gene>
    <name evidence="11" type="ORF">BOTBODRAFT_529473</name>
</gene>
<evidence type="ECO:0000256" key="2">
    <source>
        <dbReference type="ARBA" id="ARBA00012438"/>
    </source>
</evidence>
<feature type="region of interest" description="Disordered" evidence="7">
    <location>
        <begin position="1"/>
        <end position="20"/>
    </location>
</feature>
<dbReference type="PROSITE" id="PS50110">
    <property type="entry name" value="RESPONSE_REGULATORY"/>
    <property type="match status" value="1"/>
</dbReference>
<dbReference type="SUPFAM" id="SSF47384">
    <property type="entry name" value="Homodimeric domain of signal transducing histidine kinase"/>
    <property type="match status" value="1"/>
</dbReference>
<dbReference type="SUPFAM" id="SSF52172">
    <property type="entry name" value="CheY-like"/>
    <property type="match status" value="2"/>
</dbReference>
<dbReference type="InterPro" id="IPR036097">
    <property type="entry name" value="HisK_dim/P_sf"/>
</dbReference>
<organism evidence="11 12">
    <name type="scientific">Botryobasidium botryosum (strain FD-172 SS1)</name>
    <dbReference type="NCBI Taxonomy" id="930990"/>
    <lineage>
        <taxon>Eukaryota</taxon>
        <taxon>Fungi</taxon>
        <taxon>Dikarya</taxon>
        <taxon>Basidiomycota</taxon>
        <taxon>Agaricomycotina</taxon>
        <taxon>Agaricomycetes</taxon>
        <taxon>Cantharellales</taxon>
        <taxon>Botryobasidiaceae</taxon>
        <taxon>Botryobasidium</taxon>
    </lineage>
</organism>
<feature type="domain" description="Response regulatory" evidence="10">
    <location>
        <begin position="804"/>
        <end position="994"/>
    </location>
</feature>
<dbReference type="InterPro" id="IPR036890">
    <property type="entry name" value="HATPase_C_sf"/>
</dbReference>
<feature type="compositionally biased region" description="Low complexity" evidence="7">
    <location>
        <begin position="572"/>
        <end position="587"/>
    </location>
</feature>
<dbReference type="InParanoid" id="A0A067M0V9"/>
<dbReference type="SMART" id="SM00448">
    <property type="entry name" value="REC"/>
    <property type="match status" value="1"/>
</dbReference>
<evidence type="ECO:0000313" key="12">
    <source>
        <dbReference type="Proteomes" id="UP000027195"/>
    </source>
</evidence>
<reference evidence="12" key="1">
    <citation type="journal article" date="2014" name="Proc. Natl. Acad. Sci. U.S.A.">
        <title>Extensive sampling of basidiomycete genomes demonstrates inadequacy of the white-rot/brown-rot paradigm for wood decay fungi.</title>
        <authorList>
            <person name="Riley R."/>
            <person name="Salamov A.A."/>
            <person name="Brown D.W."/>
            <person name="Nagy L.G."/>
            <person name="Floudas D."/>
            <person name="Held B.W."/>
            <person name="Levasseur A."/>
            <person name="Lombard V."/>
            <person name="Morin E."/>
            <person name="Otillar R."/>
            <person name="Lindquist E.A."/>
            <person name="Sun H."/>
            <person name="LaButti K.M."/>
            <person name="Schmutz J."/>
            <person name="Jabbour D."/>
            <person name="Luo H."/>
            <person name="Baker S.E."/>
            <person name="Pisabarro A.G."/>
            <person name="Walton J.D."/>
            <person name="Blanchette R.A."/>
            <person name="Henrissat B."/>
            <person name="Martin F."/>
            <person name="Cullen D."/>
            <person name="Hibbett D.S."/>
            <person name="Grigoriev I.V."/>
        </authorList>
    </citation>
    <scope>NUCLEOTIDE SEQUENCE [LARGE SCALE GENOMIC DNA]</scope>
    <source>
        <strain evidence="12">FD-172 SS1</strain>
    </source>
</reference>
<dbReference type="CDD" id="cd17546">
    <property type="entry name" value="REC_hyHK_CKI1_RcsC-like"/>
    <property type="match status" value="1"/>
</dbReference>
<feature type="region of interest" description="Disordered" evidence="7">
    <location>
        <begin position="730"/>
        <end position="802"/>
    </location>
</feature>
<dbReference type="Proteomes" id="UP000027195">
    <property type="component" value="Unassembled WGS sequence"/>
</dbReference>
<dbReference type="InterPro" id="IPR011006">
    <property type="entry name" value="CheY-like_superfamily"/>
</dbReference>
<keyword evidence="12" id="KW-1185">Reference proteome</keyword>
<dbReference type="SMART" id="SM00387">
    <property type="entry name" value="HATPase_c"/>
    <property type="match status" value="1"/>
</dbReference>
<sequence length="1001" mass="108374">MRPLPAGSHRQPREAITFQEDSWKSRLGRLKKRILTASSPSNSMQNNSSVASSDTGAAGGAQHAKNQRVLVEEYAKEDEQEDWETSKVVVGQDLDFSYPDGLNLGHLSSEHETSQRTTTRTGGGVDASEFADDFLNWRYGGNLLITVKDYLANFFDPRFPEEEAEGQFQKERWFNNKSLALAATLFMLLNWVLYLIFNHSETRYQKIAYYGIATIFVLPLPAFVAFDFPRRPKLDILFQVWLTLAAWSWAWSEVTETHSCHFFEPEKKDCGYKDFLFMMTYAIALPTLVLFSCYQKRGYATIGALVMLGLLCGLVLPVQVIFVRNVVSFLLFTGFFIILHYVNERIDRRNFILRAQLKISFKAQQKAQIAQKQAANSKRRFISYIFHEVRVPLNSAMLAFQNLQTNPAFAAFCSSNASSLSVEIAALEGSMSAMKQVLDDVLDLQRMDSGRFESNPHAFEFHQCVRSMLGTLRVATDAKGLPLKVELDGRIDEVVANGSGSGSGSGGGRSVGDPEKMESGGGGGTWVVGDSLRLRQVLSNFFSNAVKFTPEGGGTISVKTSLLAGPQPPPSASTTSSPMATPHTSAANSQLHHAVSHRTHHSTHPLSRPPLEPRPSILHQLPEPPTAGVAEKAADERQANSIVVRIEVSDSGPGIRPSDAARLFEPFVQTNLGIAQAGKGSGLGLAIVRQIVSLTGGRLGFCSRKNGGSTFWVEFRWCLATPEEIQAQRNDSSKFTGFSDSGSGLLDTPTPRTVDPRMVFFGPLERPPSHGGRATPHTPPEGSATPGRNAASPSRIQLPEKPLRVLVVDDDPTTRTLMSRMLTRLGAEVTTACDGQQALDILLGPAAQPEPTPGSPNSTNTNTPNTTPSVNPLAIASSSSAVTPGSASAPDNPATGAAAAATSAVASASTSAGRKPEEGPQYFDLISLDNAMPVMTGQEAVRKLRSAGRNDFVVGATGNALKGDQKAYLEAGADQVLSKPVMLKDLKAALQTALERRKLPP</sequence>
<dbReference type="OrthoDB" id="60033at2759"/>
<feature type="region of interest" description="Disordered" evidence="7">
    <location>
        <begin position="559"/>
        <end position="636"/>
    </location>
</feature>
<evidence type="ECO:0000256" key="4">
    <source>
        <dbReference type="ARBA" id="ARBA00022679"/>
    </source>
</evidence>
<dbReference type="InterPro" id="IPR005467">
    <property type="entry name" value="His_kinase_dom"/>
</dbReference>
<evidence type="ECO:0000256" key="8">
    <source>
        <dbReference type="SAM" id="Phobius"/>
    </source>
</evidence>
<feature type="domain" description="Histidine kinase" evidence="9">
    <location>
        <begin position="384"/>
        <end position="719"/>
    </location>
</feature>
<dbReference type="PRINTS" id="PR00344">
    <property type="entry name" value="BCTRLSENSOR"/>
</dbReference>
<dbReference type="PANTHER" id="PTHR43047">
    <property type="entry name" value="TWO-COMPONENT HISTIDINE PROTEIN KINASE"/>
    <property type="match status" value="1"/>
</dbReference>
<dbReference type="GO" id="GO:0000155">
    <property type="term" value="F:phosphorelay sensor kinase activity"/>
    <property type="evidence" value="ECO:0007669"/>
    <property type="project" value="InterPro"/>
</dbReference>
<dbReference type="STRING" id="930990.A0A067M0V9"/>
<comment type="catalytic activity">
    <reaction evidence="1">
        <text>ATP + protein L-histidine = ADP + protein N-phospho-L-histidine.</text>
        <dbReference type="EC" id="2.7.13.3"/>
    </reaction>
</comment>
<keyword evidence="5" id="KW-0418">Kinase</keyword>
<feature type="compositionally biased region" description="Gly residues" evidence="7">
    <location>
        <begin position="499"/>
        <end position="510"/>
    </location>
</feature>
<dbReference type="Gene3D" id="1.10.287.130">
    <property type="match status" value="1"/>
</dbReference>
<feature type="transmembrane region" description="Helical" evidence="8">
    <location>
        <begin position="209"/>
        <end position="229"/>
    </location>
</feature>
<keyword evidence="8" id="KW-0472">Membrane</keyword>
<dbReference type="Pfam" id="PF00072">
    <property type="entry name" value="Response_reg"/>
    <property type="match status" value="1"/>
</dbReference>
<evidence type="ECO:0000256" key="1">
    <source>
        <dbReference type="ARBA" id="ARBA00000085"/>
    </source>
</evidence>
<dbReference type="Pfam" id="PF00512">
    <property type="entry name" value="HisKA"/>
    <property type="match status" value="1"/>
</dbReference>
<dbReference type="InterPro" id="IPR004358">
    <property type="entry name" value="Sig_transdc_His_kin-like_C"/>
</dbReference>
<dbReference type="CDD" id="cd00082">
    <property type="entry name" value="HisKA"/>
    <property type="match status" value="1"/>
</dbReference>
<feature type="region of interest" description="Disordered" evidence="7">
    <location>
        <begin position="845"/>
        <end position="873"/>
    </location>
</feature>
<keyword evidence="8" id="KW-1133">Transmembrane helix</keyword>
<dbReference type="AlphaFoldDB" id="A0A067M0V9"/>
<accession>A0A067M0V9</accession>
<dbReference type="Gene3D" id="3.30.565.10">
    <property type="entry name" value="Histidine kinase-like ATPase, C-terminal domain"/>
    <property type="match status" value="1"/>
</dbReference>
<dbReference type="InterPro" id="IPR001789">
    <property type="entry name" value="Sig_transdc_resp-reg_receiver"/>
</dbReference>
<dbReference type="SUPFAM" id="SSF55874">
    <property type="entry name" value="ATPase domain of HSP90 chaperone/DNA topoisomerase II/histidine kinase"/>
    <property type="match status" value="1"/>
</dbReference>
<feature type="compositionally biased region" description="Low complexity" evidence="7">
    <location>
        <begin position="38"/>
        <end position="49"/>
    </location>
</feature>
<dbReference type="GO" id="GO:0005886">
    <property type="term" value="C:plasma membrane"/>
    <property type="evidence" value="ECO:0007669"/>
    <property type="project" value="TreeGrafter"/>
</dbReference>
<feature type="transmembrane region" description="Helical" evidence="8">
    <location>
        <begin position="298"/>
        <end position="316"/>
    </location>
</feature>
<evidence type="ECO:0000259" key="10">
    <source>
        <dbReference type="PROSITE" id="PS50110"/>
    </source>
</evidence>
<evidence type="ECO:0000256" key="5">
    <source>
        <dbReference type="ARBA" id="ARBA00022777"/>
    </source>
</evidence>
<evidence type="ECO:0000313" key="11">
    <source>
        <dbReference type="EMBL" id="KDQ09358.1"/>
    </source>
</evidence>
<evidence type="ECO:0000256" key="3">
    <source>
        <dbReference type="ARBA" id="ARBA00022553"/>
    </source>
</evidence>
<keyword evidence="4" id="KW-0808">Transferase</keyword>
<feature type="compositionally biased region" description="Basic residues" evidence="7">
    <location>
        <begin position="594"/>
        <end position="603"/>
    </location>
</feature>
<feature type="modified residue" description="4-aspartylphosphate" evidence="6">
    <location>
        <position position="929"/>
    </location>
</feature>
<dbReference type="InterPro" id="IPR003661">
    <property type="entry name" value="HisK_dim/P_dom"/>
</dbReference>
<feature type="transmembrane region" description="Helical" evidence="8">
    <location>
        <begin position="272"/>
        <end position="291"/>
    </location>
</feature>
<feature type="compositionally biased region" description="Low complexity" evidence="7">
    <location>
        <begin position="855"/>
        <end position="873"/>
    </location>
</feature>
<evidence type="ECO:0000256" key="6">
    <source>
        <dbReference type="PROSITE-ProRule" id="PRU00169"/>
    </source>
</evidence>
<dbReference type="PROSITE" id="PS50109">
    <property type="entry name" value="HIS_KIN"/>
    <property type="match status" value="1"/>
</dbReference>
<dbReference type="PANTHER" id="PTHR43047:SF66">
    <property type="entry name" value="HISKA"/>
    <property type="match status" value="1"/>
</dbReference>
<dbReference type="Gene3D" id="3.40.50.2300">
    <property type="match status" value="1"/>
</dbReference>
<name>A0A067M0V9_BOTB1</name>
<protein>
    <recommendedName>
        <fullName evidence="2">histidine kinase</fullName>
        <ecNumber evidence="2">2.7.13.3</ecNumber>
    </recommendedName>
</protein>
<dbReference type="SMART" id="SM00388">
    <property type="entry name" value="HisKA"/>
    <property type="match status" value="1"/>
</dbReference>
<feature type="region of interest" description="Disordered" evidence="7">
    <location>
        <begin position="35"/>
        <end position="64"/>
    </location>
</feature>
<feature type="transmembrane region" description="Helical" evidence="8">
    <location>
        <begin position="179"/>
        <end position="197"/>
    </location>
</feature>
<feature type="region of interest" description="Disordered" evidence="7">
    <location>
        <begin position="495"/>
        <end position="524"/>
    </location>
</feature>
<dbReference type="HOGENOM" id="CLU_006108_0_0_1"/>
<dbReference type="Pfam" id="PF02518">
    <property type="entry name" value="HATPase_c"/>
    <property type="match status" value="1"/>
</dbReference>
<dbReference type="EC" id="2.7.13.3" evidence="2"/>
<keyword evidence="8" id="KW-0812">Transmembrane</keyword>
<feature type="compositionally biased region" description="Polar residues" evidence="7">
    <location>
        <begin position="730"/>
        <end position="742"/>
    </location>
</feature>
<evidence type="ECO:0000259" key="9">
    <source>
        <dbReference type="PROSITE" id="PS50109"/>
    </source>
</evidence>
<dbReference type="EMBL" id="KL198079">
    <property type="protein sequence ID" value="KDQ09358.1"/>
    <property type="molecule type" value="Genomic_DNA"/>
</dbReference>
<evidence type="ECO:0000256" key="7">
    <source>
        <dbReference type="SAM" id="MobiDB-lite"/>
    </source>
</evidence>